<dbReference type="InterPro" id="IPR006635">
    <property type="entry name" value="NEAT_dom"/>
</dbReference>
<accession>A0A1Z5IVX5</accession>
<evidence type="ECO:0000256" key="2">
    <source>
        <dbReference type="ARBA" id="ARBA00022512"/>
    </source>
</evidence>
<feature type="region of interest" description="Disordered" evidence="6">
    <location>
        <begin position="140"/>
        <end position="182"/>
    </location>
</feature>
<name>A0A1Z5IVX5_9LACO</name>
<sequence length="488" mass="51550" precursor="true">MRNMWVKRLFRGALILILALVSVNLLDKSAQASTYQDGTYSIPVNVYKTGTTAPSLSAKFFGPNADVVVHNDNADVTMHLQGYGPRFLTSTIVNGQSALSSDKNSLNFTIPAGTKTVQAAFDIKVGAGMHEVGDFSYDWSGVPKDTDQSGSPAANNLQDSQNLKTDSSSPEKLPIVATETKKDSSGKTIGTTVVITNAGQTPVSFDVSNSDSLSFKPLESGDGYKVYVNNAEVATVPSGKAPVVTETKGPNGQVIDRKIVIDNKVVAQLPPVAVAPETTNGEDKGNPVSPLTNVSKLTYSVLQSNDKSISEANKYYTHVADIEKLSDGSYKVTMHVQYGKNSGMSAKGFVPLTVDGQKVSDVTYGSTDKDYTASFSFTAKSLDELVKAPVKGTIHVSVPMMGISSDFDVYYKFGAPAQGSNNSSSRNGSKAAEAPGKTGQSAAKANAAKKATGELPQTSELQTITAAAIGLVSLVLISTIVIYRRKRA</sequence>
<dbReference type="PROSITE" id="PS50847">
    <property type="entry name" value="GRAM_POS_ANCHORING"/>
    <property type="match status" value="1"/>
</dbReference>
<feature type="chain" id="PRO_5013187643" evidence="8">
    <location>
        <begin position="33"/>
        <end position="488"/>
    </location>
</feature>
<evidence type="ECO:0000256" key="4">
    <source>
        <dbReference type="ARBA" id="ARBA00022729"/>
    </source>
</evidence>
<keyword evidence="7" id="KW-0472">Membrane</keyword>
<dbReference type="EMBL" id="BCMI01000008">
    <property type="protein sequence ID" value="GAX05752.1"/>
    <property type="molecule type" value="Genomic_DNA"/>
</dbReference>
<keyword evidence="4 8" id="KW-0732">Signal</keyword>
<dbReference type="NCBIfam" id="TIGR01167">
    <property type="entry name" value="LPXTG_anchor"/>
    <property type="match status" value="1"/>
</dbReference>
<evidence type="ECO:0000256" key="7">
    <source>
        <dbReference type="SAM" id="Phobius"/>
    </source>
</evidence>
<feature type="region of interest" description="Disordered" evidence="6">
    <location>
        <begin position="418"/>
        <end position="451"/>
    </location>
</feature>
<dbReference type="InterPro" id="IPR037250">
    <property type="entry name" value="NEAT_dom_sf"/>
</dbReference>
<reference evidence="11 12" key="1">
    <citation type="submission" date="2015-11" db="EMBL/GenBank/DDBJ databases">
        <title>Draft genome sequences of new species of the genus Lactobacillus isolated from orchardgrass silage.</title>
        <authorList>
            <person name="Tohno M."/>
            <person name="Tanizawa Y."/>
            <person name="Arita M."/>
        </authorList>
    </citation>
    <scope>NUCLEOTIDE SEQUENCE [LARGE SCALE GENOMIC DNA]</scope>
    <source>
        <strain evidence="11 12">IWT25</strain>
    </source>
</reference>
<feature type="compositionally biased region" description="Polar residues" evidence="6">
    <location>
        <begin position="148"/>
        <end position="170"/>
    </location>
</feature>
<evidence type="ECO:0000313" key="12">
    <source>
        <dbReference type="Proteomes" id="UP000198414"/>
    </source>
</evidence>
<evidence type="ECO:0000259" key="10">
    <source>
        <dbReference type="PROSITE" id="PS50978"/>
    </source>
</evidence>
<evidence type="ECO:0000256" key="8">
    <source>
        <dbReference type="SAM" id="SignalP"/>
    </source>
</evidence>
<proteinExistence type="predicted"/>
<keyword evidence="3" id="KW-0964">Secreted</keyword>
<evidence type="ECO:0000256" key="5">
    <source>
        <dbReference type="ARBA" id="ARBA00023088"/>
    </source>
</evidence>
<feature type="domain" description="Gram-positive cocci surface proteins LPxTG" evidence="9">
    <location>
        <begin position="455"/>
        <end position="488"/>
    </location>
</feature>
<dbReference type="PROSITE" id="PS50978">
    <property type="entry name" value="NEAT"/>
    <property type="match status" value="1"/>
</dbReference>
<feature type="domain" description="NEAT" evidence="10">
    <location>
        <begin position="35"/>
        <end position="155"/>
    </location>
</feature>
<comment type="subcellular location">
    <subcellularLocation>
        <location evidence="1">Cell envelope</location>
    </subcellularLocation>
</comment>
<comment type="caution">
    <text evidence="11">The sequence shown here is derived from an EMBL/GenBank/DDBJ whole genome shotgun (WGS) entry which is preliminary data.</text>
</comment>
<evidence type="ECO:0000256" key="3">
    <source>
        <dbReference type="ARBA" id="ARBA00022525"/>
    </source>
</evidence>
<dbReference type="AlphaFoldDB" id="A0A1Z5IVX5"/>
<evidence type="ECO:0000256" key="1">
    <source>
        <dbReference type="ARBA" id="ARBA00004196"/>
    </source>
</evidence>
<dbReference type="InterPro" id="IPR019931">
    <property type="entry name" value="LPXTG_anchor"/>
</dbReference>
<evidence type="ECO:0000259" key="9">
    <source>
        <dbReference type="PROSITE" id="PS50847"/>
    </source>
</evidence>
<feature type="transmembrane region" description="Helical" evidence="7">
    <location>
        <begin position="464"/>
        <end position="483"/>
    </location>
</feature>
<dbReference type="RefSeq" id="WP_180949737.1">
    <property type="nucleotide sequence ID" value="NZ_BCMI01000008.1"/>
</dbReference>
<keyword evidence="5" id="KW-0572">Peptidoglycan-anchor</keyword>
<feature type="signal peptide" evidence="8">
    <location>
        <begin position="1"/>
        <end position="32"/>
    </location>
</feature>
<dbReference type="Proteomes" id="UP000198414">
    <property type="component" value="Unassembled WGS sequence"/>
</dbReference>
<keyword evidence="7" id="KW-0812">Transmembrane</keyword>
<evidence type="ECO:0000256" key="6">
    <source>
        <dbReference type="SAM" id="MobiDB-lite"/>
    </source>
</evidence>
<organism evidence="11 12">
    <name type="scientific">Secundilactobacillus pentosiphilus</name>
    <dbReference type="NCBI Taxonomy" id="1714682"/>
    <lineage>
        <taxon>Bacteria</taxon>
        <taxon>Bacillati</taxon>
        <taxon>Bacillota</taxon>
        <taxon>Bacilli</taxon>
        <taxon>Lactobacillales</taxon>
        <taxon>Lactobacillaceae</taxon>
        <taxon>Secundilactobacillus</taxon>
    </lineage>
</organism>
<dbReference type="SUPFAM" id="SSF158911">
    <property type="entry name" value="NEAT domain-like"/>
    <property type="match status" value="2"/>
</dbReference>
<dbReference type="GO" id="GO:0030313">
    <property type="term" value="C:cell envelope"/>
    <property type="evidence" value="ECO:0007669"/>
    <property type="project" value="UniProtKB-SubCell"/>
</dbReference>
<dbReference type="Gene3D" id="2.60.40.1850">
    <property type="match status" value="2"/>
</dbReference>
<feature type="compositionally biased region" description="Low complexity" evidence="6">
    <location>
        <begin position="419"/>
        <end position="429"/>
    </location>
</feature>
<keyword evidence="2" id="KW-0134">Cell wall</keyword>
<evidence type="ECO:0000313" key="11">
    <source>
        <dbReference type="EMBL" id="GAX05752.1"/>
    </source>
</evidence>
<keyword evidence="7" id="KW-1133">Transmembrane helix</keyword>
<protein>
    <submittedName>
        <fullName evidence="11">Cell surface protein</fullName>
    </submittedName>
</protein>
<gene>
    <name evidence="11" type="ORF">IWT25_01077</name>
</gene>